<dbReference type="Proteomes" id="UP000682892">
    <property type="component" value="Chromosome 2"/>
</dbReference>
<dbReference type="eggNOG" id="ENOG502TDJJ">
    <property type="taxonomic scope" value="Eukaryota"/>
</dbReference>
<feature type="transmembrane region" description="Helical" evidence="1">
    <location>
        <begin position="64"/>
        <end position="83"/>
    </location>
</feature>
<dbReference type="PaxDb" id="7159-AAEL017042-PA"/>
<protein>
    <submittedName>
        <fullName evidence="2">AAEL017042-PA</fullName>
    </submittedName>
</protein>
<evidence type="ECO:0000256" key="1">
    <source>
        <dbReference type="SAM" id="Phobius"/>
    </source>
</evidence>
<evidence type="ECO:0000313" key="3">
    <source>
        <dbReference type="Proteomes" id="UP000682892"/>
    </source>
</evidence>
<evidence type="ECO:0000313" key="2">
    <source>
        <dbReference type="EMBL" id="EJY57606.1"/>
    </source>
</evidence>
<keyword evidence="1" id="KW-0472">Membrane</keyword>
<dbReference type="PhylomeDB" id="J9E9S8"/>
<reference evidence="2" key="2">
    <citation type="journal article" date="2007" name="Science">
        <title>Genome sequence of Aedes aegypti, a major arbovirus vector.</title>
        <authorList>
            <person name="Nene V."/>
            <person name="Wortman J.R."/>
            <person name="Lawson D."/>
            <person name="Haas B."/>
            <person name="Kodira C."/>
            <person name="Tu Z.J."/>
            <person name="Loftus B."/>
            <person name="Xi Z."/>
            <person name="Megy K."/>
            <person name="Grabherr M."/>
            <person name="Ren Q."/>
            <person name="Zdobnov E.M."/>
            <person name="Lobo N.F."/>
            <person name="Campbell K.S."/>
            <person name="Brown S.E."/>
            <person name="Bonaldo M.F."/>
            <person name="Zhu J."/>
            <person name="Sinkins S.P."/>
            <person name="Hogenkamp D.G."/>
            <person name="Amedeo P."/>
            <person name="Arensburger P."/>
            <person name="Atkinson P.W."/>
            <person name="Bidwell S."/>
            <person name="Biedler J."/>
            <person name="Birney E."/>
            <person name="Bruggner R.V."/>
            <person name="Costas J."/>
            <person name="Coy M.R."/>
            <person name="Crabtree J."/>
            <person name="Crawford M."/>
            <person name="Debruyn B."/>
            <person name="Decaprio D."/>
            <person name="Eiglmeier K."/>
            <person name="Eisenstadt E."/>
            <person name="El-Dorry H."/>
            <person name="Gelbart W.M."/>
            <person name="Gomes S.L."/>
            <person name="Hammond M."/>
            <person name="Hannick L.I."/>
            <person name="Hogan J.R."/>
            <person name="Holmes M.H."/>
            <person name="Jaffe D."/>
            <person name="Johnston J.S."/>
            <person name="Kennedy R.C."/>
            <person name="Koo H."/>
            <person name="Kravitz S."/>
            <person name="Kriventseva E.V."/>
            <person name="Kulp D."/>
            <person name="Labutti K."/>
            <person name="Lee E."/>
            <person name="Li S."/>
            <person name="Lovin D.D."/>
            <person name="Mao C."/>
            <person name="Mauceli E."/>
            <person name="Menck C.F."/>
            <person name="Miller J.R."/>
            <person name="Montgomery P."/>
            <person name="Mori A."/>
            <person name="Nascimento A.L."/>
            <person name="Naveira H.F."/>
            <person name="Nusbaum C."/>
            <person name="O'leary S."/>
            <person name="Orvis J."/>
            <person name="Pertea M."/>
            <person name="Quesneville H."/>
            <person name="Reidenbach K.R."/>
            <person name="Rogers Y.H."/>
            <person name="Roth C.W."/>
            <person name="Schneider J.R."/>
            <person name="Schatz M."/>
            <person name="Shumway M."/>
            <person name="Stanke M."/>
            <person name="Stinson E.O."/>
            <person name="Tubio J.M."/>
            <person name="Vanzee J.P."/>
            <person name="Verjovski-Almeida S."/>
            <person name="Werner D."/>
            <person name="White O."/>
            <person name="Wyder S."/>
            <person name="Zeng Q."/>
            <person name="Zhao Q."/>
            <person name="Zhao Y."/>
            <person name="Hill C.A."/>
            <person name="Raikhel A.S."/>
            <person name="Soares M.B."/>
            <person name="Knudson D.L."/>
            <person name="Lee N.H."/>
            <person name="Galagan J."/>
            <person name="Salzberg S.L."/>
            <person name="Paulsen I.T."/>
            <person name="Dimopoulos G."/>
            <person name="Collins F.H."/>
            <person name="Birren B."/>
            <person name="Fraser-Liggett C.M."/>
            <person name="Severson D.W."/>
        </authorList>
    </citation>
    <scope>NUCLEOTIDE SEQUENCE [LARGE SCALE GENOMIC DNA]</scope>
    <source>
        <strain evidence="2">Liverpool</strain>
    </source>
</reference>
<dbReference type="VEuPathDB" id="VectorBase:AAEL017042"/>
<dbReference type="EMBL" id="CH477363">
    <property type="protein sequence ID" value="EJY57606.1"/>
    <property type="molecule type" value="Genomic_DNA"/>
</dbReference>
<proteinExistence type="predicted"/>
<sequence length="145" mass="16148">MDPLLSHKQQKAADIRDAIREYHAARNPWGPDHRAHAVFLGVQRNNARRGFDDEDDDDEKGCCWYLGWLLILTIACVAVWYTWMRAVSSAQKLAMDFPAMGSIGGTQCHGSPEESTFIQVANCTLIESVSFAKGLGLVLQSSYDD</sequence>
<keyword evidence="1" id="KW-1133">Transmembrane helix</keyword>
<organism evidence="2 3">
    <name type="scientific">Aedes aegypti</name>
    <name type="common">Yellowfever mosquito</name>
    <name type="synonym">Culex aegypti</name>
    <dbReference type="NCBI Taxonomy" id="7159"/>
    <lineage>
        <taxon>Eukaryota</taxon>
        <taxon>Metazoa</taxon>
        <taxon>Ecdysozoa</taxon>
        <taxon>Arthropoda</taxon>
        <taxon>Hexapoda</taxon>
        <taxon>Insecta</taxon>
        <taxon>Pterygota</taxon>
        <taxon>Neoptera</taxon>
        <taxon>Endopterygota</taxon>
        <taxon>Diptera</taxon>
        <taxon>Nematocera</taxon>
        <taxon>Culicoidea</taxon>
        <taxon>Culicidae</taxon>
        <taxon>Culicinae</taxon>
        <taxon>Aedini</taxon>
        <taxon>Aedes</taxon>
        <taxon>Stegomyia</taxon>
    </lineage>
</organism>
<dbReference type="HOGENOM" id="CLU_1788399_0_0_1"/>
<reference evidence="2" key="3">
    <citation type="submission" date="2012-09" db="EMBL/GenBank/DDBJ databases">
        <authorList>
            <consortium name="VectorBase"/>
        </authorList>
    </citation>
    <scope>NUCLEOTIDE SEQUENCE</scope>
    <source>
        <strain evidence="2">Liverpool</strain>
    </source>
</reference>
<gene>
    <name evidence="2" type="ORF">AaeL_AAEL017042</name>
</gene>
<dbReference type="AlphaFoldDB" id="J9E9S8"/>
<reference evidence="2" key="1">
    <citation type="submission" date="2005-10" db="EMBL/GenBank/DDBJ databases">
        <authorList>
            <person name="Loftus B.J."/>
            <person name="Nene V.M."/>
            <person name="Hannick L.I."/>
            <person name="Bidwell S."/>
            <person name="Haas B."/>
            <person name="Amedeo P."/>
            <person name="Orvis J."/>
            <person name="Wortman J.R."/>
            <person name="White O.R."/>
            <person name="Salzberg S."/>
            <person name="Shumway M."/>
            <person name="Koo H."/>
            <person name="Zhao Y."/>
            <person name="Holmes M."/>
            <person name="Miller J."/>
            <person name="Schatz M."/>
            <person name="Pop M."/>
            <person name="Pai G."/>
            <person name="Utterback T."/>
            <person name="Rogers Y.-H."/>
            <person name="Kravitz S."/>
            <person name="Fraser C.M."/>
        </authorList>
    </citation>
    <scope>NUCLEOTIDE SEQUENCE</scope>
    <source>
        <strain evidence="2">Liverpool</strain>
    </source>
</reference>
<keyword evidence="1" id="KW-0812">Transmembrane</keyword>
<accession>J9E9S8</accession>
<name>J9E9S8_AEDAE</name>